<feature type="transmembrane region" description="Helical" evidence="2">
    <location>
        <begin position="9"/>
        <end position="32"/>
    </location>
</feature>
<dbReference type="STRING" id="407036.SAMN05216243_3037"/>
<gene>
    <name evidence="3" type="ORF">SAMN05216243_3037</name>
</gene>
<dbReference type="GO" id="GO:0043107">
    <property type="term" value="P:type IV pilus-dependent motility"/>
    <property type="evidence" value="ECO:0007669"/>
    <property type="project" value="InterPro"/>
</dbReference>
<dbReference type="RefSeq" id="WP_093215932.1">
    <property type="nucleotide sequence ID" value="NZ_FNFL01000006.1"/>
</dbReference>
<name>A0A1G9BNR9_9BACI</name>
<keyword evidence="2" id="KW-0812">Transmembrane</keyword>
<feature type="region of interest" description="Disordered" evidence="1">
    <location>
        <begin position="49"/>
        <end position="72"/>
    </location>
</feature>
<dbReference type="GO" id="GO:0043683">
    <property type="term" value="P:type IV pilus assembly"/>
    <property type="evidence" value="ECO:0007669"/>
    <property type="project" value="InterPro"/>
</dbReference>
<dbReference type="AlphaFoldDB" id="A0A1G9BNR9"/>
<keyword evidence="2" id="KW-1133">Transmembrane helix</keyword>
<dbReference type="Pfam" id="PF04350">
    <property type="entry name" value="PilO"/>
    <property type="match status" value="1"/>
</dbReference>
<dbReference type="InterPro" id="IPR007445">
    <property type="entry name" value="PilO"/>
</dbReference>
<accession>A0A1G9BNR9</accession>
<keyword evidence="4" id="KW-1185">Reference proteome</keyword>
<evidence type="ECO:0000313" key="4">
    <source>
        <dbReference type="Proteomes" id="UP000198694"/>
    </source>
</evidence>
<proteinExistence type="predicted"/>
<protein>
    <submittedName>
        <fullName evidence="3">Tfp pilus assembly protein PilO</fullName>
    </submittedName>
</protein>
<evidence type="ECO:0000256" key="2">
    <source>
        <dbReference type="SAM" id="Phobius"/>
    </source>
</evidence>
<keyword evidence="2" id="KW-0472">Membrane</keyword>
<dbReference type="InterPro" id="IPR014717">
    <property type="entry name" value="Transl_elong_EF1B/ribsomal_bS6"/>
</dbReference>
<evidence type="ECO:0000256" key="1">
    <source>
        <dbReference type="SAM" id="MobiDB-lite"/>
    </source>
</evidence>
<evidence type="ECO:0000313" key="3">
    <source>
        <dbReference type="EMBL" id="SDK40900.1"/>
    </source>
</evidence>
<sequence length="210" mass="23500">MKINSINRLWLWLIIFGAGLSVAVYFAGYHLFVAPLNSKAEELEKQLAAQQSELEEGNAEPETDRLESSASYQQQLPVTKELDRLLVMIEKTALETGSVINEIALTTEENSASSQANEESSLPEHVNSFRYQLEVSASSYENMYTFLAKIEKADRLVNIDSLAFNTKTDNGIEFSFIVSAFYTSGLDILMGETSIEEYEKPAEKTNPFSD</sequence>
<organism evidence="3 4">
    <name type="scientific">Sediminibacillus albus</name>
    <dbReference type="NCBI Taxonomy" id="407036"/>
    <lineage>
        <taxon>Bacteria</taxon>
        <taxon>Bacillati</taxon>
        <taxon>Bacillota</taxon>
        <taxon>Bacilli</taxon>
        <taxon>Bacillales</taxon>
        <taxon>Bacillaceae</taxon>
        <taxon>Sediminibacillus</taxon>
    </lineage>
</organism>
<dbReference type="Gene3D" id="3.30.70.60">
    <property type="match status" value="1"/>
</dbReference>
<reference evidence="3 4" key="1">
    <citation type="submission" date="2016-10" db="EMBL/GenBank/DDBJ databases">
        <authorList>
            <person name="de Groot N.N."/>
        </authorList>
    </citation>
    <scope>NUCLEOTIDE SEQUENCE [LARGE SCALE GENOMIC DNA]</scope>
    <source>
        <strain evidence="3 4">CGMCC 1.6502</strain>
    </source>
</reference>
<dbReference type="Proteomes" id="UP000198694">
    <property type="component" value="Unassembled WGS sequence"/>
</dbReference>
<dbReference type="EMBL" id="FNFL01000006">
    <property type="protein sequence ID" value="SDK40900.1"/>
    <property type="molecule type" value="Genomic_DNA"/>
</dbReference>